<dbReference type="GO" id="GO:0016491">
    <property type="term" value="F:oxidoreductase activity"/>
    <property type="evidence" value="ECO:0007669"/>
    <property type="project" value="UniProtKB-KW"/>
</dbReference>
<name>A0A935CA23_9BACT</name>
<evidence type="ECO:0000256" key="2">
    <source>
        <dbReference type="ARBA" id="ARBA00023002"/>
    </source>
</evidence>
<proteinExistence type="inferred from homology"/>
<sequence length="251" mass="28167">MTEAIIHKQINVLILGATSDMAKALAELLARKGYQLFLASRNIKRLEAFAADLTIRREIKPELIEFDATDFASHQDFYKGLSHRPDWVISFFGYLGDQNLAQQDWAESHKIIDSNYSGMVSILNIVAEDMEKRKQGTIVGVSSVAGDRGRQSNYIYGSAKAALTTYLGGLRNRLYKSGVHVMTVKPGFAATKMTYGLDLPKAITANPHQIAKGIVKGIDKKRNTIYILFVWRFIMLIIKNIPEAIFKKLKL</sequence>
<evidence type="ECO:0000256" key="3">
    <source>
        <dbReference type="SAM" id="Phobius"/>
    </source>
</evidence>
<dbReference type="Pfam" id="PF00106">
    <property type="entry name" value="adh_short"/>
    <property type="match status" value="1"/>
</dbReference>
<dbReference type="GO" id="GO:0016020">
    <property type="term" value="C:membrane"/>
    <property type="evidence" value="ECO:0007669"/>
    <property type="project" value="TreeGrafter"/>
</dbReference>
<feature type="transmembrane region" description="Helical" evidence="3">
    <location>
        <begin position="224"/>
        <end position="241"/>
    </location>
</feature>
<protein>
    <submittedName>
        <fullName evidence="4">SDR family oxidoreductase</fullName>
    </submittedName>
</protein>
<keyword evidence="3" id="KW-0812">Transmembrane</keyword>
<keyword evidence="3" id="KW-1133">Transmembrane helix</keyword>
<keyword evidence="5" id="KW-1185">Reference proteome</keyword>
<dbReference type="InterPro" id="IPR036291">
    <property type="entry name" value="NAD(P)-bd_dom_sf"/>
</dbReference>
<organism evidence="4 5">
    <name type="scientific">Marivirga aurantiaca</name>
    <dbReference type="NCBI Taxonomy" id="2802615"/>
    <lineage>
        <taxon>Bacteria</taxon>
        <taxon>Pseudomonadati</taxon>
        <taxon>Bacteroidota</taxon>
        <taxon>Cytophagia</taxon>
        <taxon>Cytophagales</taxon>
        <taxon>Marivirgaceae</taxon>
        <taxon>Marivirga</taxon>
    </lineage>
</organism>
<reference evidence="4" key="1">
    <citation type="submission" date="2021-01" db="EMBL/GenBank/DDBJ databases">
        <title>Marivirga aurantiaca sp. nov., isolated from intertidal surface sediments.</title>
        <authorList>
            <person name="Zhang M."/>
        </authorList>
    </citation>
    <scope>NUCLEOTIDE SEQUENCE</scope>
    <source>
        <strain evidence="4">S37H4</strain>
    </source>
</reference>
<accession>A0A935CA23</accession>
<evidence type="ECO:0000313" key="5">
    <source>
        <dbReference type="Proteomes" id="UP000611723"/>
    </source>
</evidence>
<keyword evidence="2" id="KW-0560">Oxidoreductase</keyword>
<dbReference type="NCBIfam" id="NF005489">
    <property type="entry name" value="PRK07102.1"/>
    <property type="match status" value="1"/>
</dbReference>
<evidence type="ECO:0000313" key="4">
    <source>
        <dbReference type="EMBL" id="MBK6266516.1"/>
    </source>
</evidence>
<evidence type="ECO:0000256" key="1">
    <source>
        <dbReference type="ARBA" id="ARBA00006484"/>
    </source>
</evidence>
<dbReference type="InterPro" id="IPR020904">
    <property type="entry name" value="Sc_DH/Rdtase_CS"/>
</dbReference>
<dbReference type="RefSeq" id="WP_201432197.1">
    <property type="nucleotide sequence ID" value="NZ_JAEQBW010000008.1"/>
</dbReference>
<dbReference type="PANTHER" id="PTHR44196:SF3">
    <property type="entry name" value="SHORT CHAIN DEHYDROGENASE FAMILY PROTEIN"/>
    <property type="match status" value="1"/>
</dbReference>
<dbReference type="EMBL" id="JAEQBW010000008">
    <property type="protein sequence ID" value="MBK6266516.1"/>
    <property type="molecule type" value="Genomic_DNA"/>
</dbReference>
<gene>
    <name evidence="4" type="ORF">JKA74_15835</name>
</gene>
<comment type="caution">
    <text evidence="4">The sequence shown here is derived from an EMBL/GenBank/DDBJ whole genome shotgun (WGS) entry which is preliminary data.</text>
</comment>
<comment type="similarity">
    <text evidence="1">Belongs to the short-chain dehydrogenases/reductases (SDR) family.</text>
</comment>
<dbReference type="Gene3D" id="3.40.50.720">
    <property type="entry name" value="NAD(P)-binding Rossmann-like Domain"/>
    <property type="match status" value="1"/>
</dbReference>
<dbReference type="Proteomes" id="UP000611723">
    <property type="component" value="Unassembled WGS sequence"/>
</dbReference>
<dbReference type="AlphaFoldDB" id="A0A935CA23"/>
<dbReference type="SUPFAM" id="SSF51735">
    <property type="entry name" value="NAD(P)-binding Rossmann-fold domains"/>
    <property type="match status" value="1"/>
</dbReference>
<dbReference type="PRINTS" id="PR00081">
    <property type="entry name" value="GDHRDH"/>
</dbReference>
<dbReference type="PROSITE" id="PS00061">
    <property type="entry name" value="ADH_SHORT"/>
    <property type="match status" value="1"/>
</dbReference>
<dbReference type="InterPro" id="IPR002347">
    <property type="entry name" value="SDR_fam"/>
</dbReference>
<keyword evidence="3" id="KW-0472">Membrane</keyword>
<dbReference type="PANTHER" id="PTHR44196">
    <property type="entry name" value="DEHYDROGENASE/REDUCTASE SDR FAMILY MEMBER 7B"/>
    <property type="match status" value="1"/>
</dbReference>